<dbReference type="GO" id="GO:0019239">
    <property type="term" value="F:deaminase activity"/>
    <property type="evidence" value="ECO:0007669"/>
    <property type="project" value="TreeGrafter"/>
</dbReference>
<gene>
    <name evidence="2" type="ORF">ENT87_01900</name>
    <name evidence="3" type="ORF">ENU30_02210</name>
</gene>
<proteinExistence type="inferred from homology"/>
<protein>
    <submittedName>
        <fullName evidence="2">RidA family protein</fullName>
    </submittedName>
</protein>
<comment type="similarity">
    <text evidence="1">Belongs to the RutC family.</text>
</comment>
<comment type="caution">
    <text evidence="2">The sequence shown here is derived from an EMBL/GenBank/DDBJ whole genome shotgun (WGS) entry which is preliminary data.</text>
</comment>
<dbReference type="InterPro" id="IPR006175">
    <property type="entry name" value="YjgF/YER057c/UK114"/>
</dbReference>
<dbReference type="PANTHER" id="PTHR11803">
    <property type="entry name" value="2-IMINOBUTANOATE/2-IMINOPROPANOATE DEAMINASE RIDA"/>
    <property type="match status" value="1"/>
</dbReference>
<sequence>MKRVVFTDNAPRPVGPYSQAVCIDGWLFISGQLPLDPKSNNIVEGDFKTKVRRALENVKAIVESVGGSLDNIVKVTVYISDISRFAEFNEVYREFFPQTPPARSVIGVAKLPRDAEVEVEAIARIGRC</sequence>
<dbReference type="Pfam" id="PF01042">
    <property type="entry name" value="Ribonuc_L-PSP"/>
    <property type="match status" value="1"/>
</dbReference>
<reference evidence="2" key="1">
    <citation type="journal article" date="2020" name="mSystems">
        <title>Genome- and Community-Level Interaction Insights into Carbon Utilization and Element Cycling Functions of Hydrothermarchaeota in Hydrothermal Sediment.</title>
        <authorList>
            <person name="Zhou Z."/>
            <person name="Liu Y."/>
            <person name="Xu W."/>
            <person name="Pan J."/>
            <person name="Luo Z.H."/>
            <person name="Li M."/>
        </authorList>
    </citation>
    <scope>NUCLEOTIDE SEQUENCE [LARGE SCALE GENOMIC DNA]</scope>
    <source>
        <strain evidence="2">SpSt-618</strain>
        <strain evidence="3">SpSt-657</strain>
    </source>
</reference>
<dbReference type="InterPro" id="IPR006056">
    <property type="entry name" value="RidA"/>
</dbReference>
<evidence type="ECO:0000313" key="3">
    <source>
        <dbReference type="EMBL" id="HGQ17783.1"/>
    </source>
</evidence>
<dbReference type="SUPFAM" id="SSF55298">
    <property type="entry name" value="YjgF-like"/>
    <property type="match status" value="1"/>
</dbReference>
<organism evidence="2">
    <name type="scientific">Ignisphaera aggregans</name>
    <dbReference type="NCBI Taxonomy" id="334771"/>
    <lineage>
        <taxon>Archaea</taxon>
        <taxon>Thermoproteota</taxon>
        <taxon>Thermoprotei</taxon>
        <taxon>Desulfurococcales</taxon>
        <taxon>Desulfurococcaceae</taxon>
        <taxon>Ignisphaera</taxon>
    </lineage>
</organism>
<dbReference type="FunFam" id="3.30.1330.40:FF:000001">
    <property type="entry name" value="L-PSP family endoribonuclease"/>
    <property type="match status" value="1"/>
</dbReference>
<evidence type="ECO:0000313" key="2">
    <source>
        <dbReference type="EMBL" id="HGN36294.1"/>
    </source>
</evidence>
<dbReference type="CDD" id="cd00448">
    <property type="entry name" value="YjgF_YER057c_UK114_family"/>
    <property type="match status" value="1"/>
</dbReference>
<dbReference type="PANTHER" id="PTHR11803:SF39">
    <property type="entry name" value="2-IMINOBUTANOATE_2-IMINOPROPANOATE DEAMINASE"/>
    <property type="match status" value="1"/>
</dbReference>
<dbReference type="EMBL" id="DTBZ01000051">
    <property type="protein sequence ID" value="HGQ17783.1"/>
    <property type="molecule type" value="Genomic_DNA"/>
</dbReference>
<dbReference type="EMBL" id="DTAI01000060">
    <property type="protein sequence ID" value="HGN36294.1"/>
    <property type="molecule type" value="Genomic_DNA"/>
</dbReference>
<dbReference type="AlphaFoldDB" id="A0A7J3I685"/>
<dbReference type="GO" id="GO:0005829">
    <property type="term" value="C:cytosol"/>
    <property type="evidence" value="ECO:0007669"/>
    <property type="project" value="TreeGrafter"/>
</dbReference>
<dbReference type="Gene3D" id="3.30.1330.40">
    <property type="entry name" value="RutC-like"/>
    <property type="match status" value="1"/>
</dbReference>
<accession>A0A7J3I685</accession>
<dbReference type="NCBIfam" id="TIGR00004">
    <property type="entry name" value="Rid family detoxifying hydrolase"/>
    <property type="match status" value="1"/>
</dbReference>
<name>A0A7J3I685_9CREN</name>
<evidence type="ECO:0000256" key="1">
    <source>
        <dbReference type="ARBA" id="ARBA00010552"/>
    </source>
</evidence>
<dbReference type="InterPro" id="IPR035959">
    <property type="entry name" value="RutC-like_sf"/>
</dbReference>